<sequence length="191" mass="22702">MKKDELTVEEWGMLFPVIIRPHKKEWNTNFLQEKKLLEKILPDHTIKRIEHCGSTSIDGVCSKDVIDVIIGIPEEKVFDPEVISQMKKYGYRYFKQEKSHPHYMIFVKGFECGEGAEQRFFIHMTTLSHEEIWERIFFRDYLRTHPDIAEEYGRLKVELATKFATDRISYRKAKTAFVMKITHKAKTASKW</sequence>
<gene>
    <name evidence="1" type="ORF">ACFSTE_06450</name>
</gene>
<dbReference type="Pfam" id="PF04229">
    <property type="entry name" value="GrpB"/>
    <property type="match status" value="1"/>
</dbReference>
<dbReference type="SUPFAM" id="SSF81301">
    <property type="entry name" value="Nucleotidyltransferase"/>
    <property type="match status" value="1"/>
</dbReference>
<reference evidence="2" key="1">
    <citation type="journal article" date="2019" name="Int. J. Syst. Evol. Microbiol.">
        <title>The Global Catalogue of Microorganisms (GCM) 10K type strain sequencing project: providing services to taxonomists for standard genome sequencing and annotation.</title>
        <authorList>
            <consortium name="The Broad Institute Genomics Platform"/>
            <consortium name="The Broad Institute Genome Sequencing Center for Infectious Disease"/>
            <person name="Wu L."/>
            <person name="Ma J."/>
        </authorList>
    </citation>
    <scope>NUCLEOTIDE SEQUENCE [LARGE SCALE GENOMIC DNA]</scope>
    <source>
        <strain evidence="2">KCTC 42423</strain>
    </source>
</reference>
<protein>
    <submittedName>
        <fullName evidence="1">GrpB family protein</fullName>
    </submittedName>
</protein>
<dbReference type="RefSeq" id="WP_176028345.1">
    <property type="nucleotide sequence ID" value="NZ_JBHSJV010000001.1"/>
</dbReference>
<evidence type="ECO:0000313" key="2">
    <source>
        <dbReference type="Proteomes" id="UP001597459"/>
    </source>
</evidence>
<dbReference type="PANTHER" id="PTHR34822:SF1">
    <property type="entry name" value="GRPB FAMILY PROTEIN"/>
    <property type="match status" value="1"/>
</dbReference>
<dbReference type="Proteomes" id="UP001597459">
    <property type="component" value="Unassembled WGS sequence"/>
</dbReference>
<dbReference type="InterPro" id="IPR007344">
    <property type="entry name" value="GrpB/CoaE"/>
</dbReference>
<organism evidence="1 2">
    <name type="scientific">Aquimarina hainanensis</name>
    <dbReference type="NCBI Taxonomy" id="1578017"/>
    <lineage>
        <taxon>Bacteria</taxon>
        <taxon>Pseudomonadati</taxon>
        <taxon>Bacteroidota</taxon>
        <taxon>Flavobacteriia</taxon>
        <taxon>Flavobacteriales</taxon>
        <taxon>Flavobacteriaceae</taxon>
        <taxon>Aquimarina</taxon>
    </lineage>
</organism>
<dbReference type="PANTHER" id="PTHR34822">
    <property type="entry name" value="GRPB DOMAIN PROTEIN (AFU_ORTHOLOGUE AFUA_1G01530)"/>
    <property type="match status" value="1"/>
</dbReference>
<dbReference type="InterPro" id="IPR043519">
    <property type="entry name" value="NT_sf"/>
</dbReference>
<accession>A0ABW5N4B1</accession>
<dbReference type="Gene3D" id="3.30.460.10">
    <property type="entry name" value="Beta Polymerase, domain 2"/>
    <property type="match status" value="1"/>
</dbReference>
<evidence type="ECO:0000313" key="1">
    <source>
        <dbReference type="EMBL" id="MFD2590467.1"/>
    </source>
</evidence>
<comment type="caution">
    <text evidence="1">The sequence shown here is derived from an EMBL/GenBank/DDBJ whole genome shotgun (WGS) entry which is preliminary data.</text>
</comment>
<keyword evidence="2" id="KW-1185">Reference proteome</keyword>
<name>A0ABW5N4B1_9FLAO</name>
<dbReference type="EMBL" id="JBHULX010000004">
    <property type="protein sequence ID" value="MFD2590467.1"/>
    <property type="molecule type" value="Genomic_DNA"/>
</dbReference>
<proteinExistence type="predicted"/>